<gene>
    <name evidence="1" type="ORF">UFOVP74_21</name>
</gene>
<dbReference type="InterPro" id="IPR010921">
    <property type="entry name" value="Trp_repressor/repl_initiator"/>
</dbReference>
<dbReference type="EMBL" id="LR796196">
    <property type="protein sequence ID" value="CAB4126467.1"/>
    <property type="molecule type" value="Genomic_DNA"/>
</dbReference>
<proteinExistence type="predicted"/>
<protein>
    <submittedName>
        <fullName evidence="1">Chromosomal replication initiator, DnaA C-terminal</fullName>
    </submittedName>
</protein>
<dbReference type="SUPFAM" id="SSF48295">
    <property type="entry name" value="TrpR-like"/>
    <property type="match status" value="1"/>
</dbReference>
<organism evidence="1">
    <name type="scientific">uncultured Caudovirales phage</name>
    <dbReference type="NCBI Taxonomy" id="2100421"/>
    <lineage>
        <taxon>Viruses</taxon>
        <taxon>Duplodnaviria</taxon>
        <taxon>Heunggongvirae</taxon>
        <taxon>Uroviricota</taxon>
        <taxon>Caudoviricetes</taxon>
        <taxon>Peduoviridae</taxon>
        <taxon>Maltschvirus</taxon>
        <taxon>Maltschvirus maltsch</taxon>
    </lineage>
</organism>
<accession>A0A6J5KZI7</accession>
<name>A0A6J5KZI7_9CAUD</name>
<reference evidence="1" key="1">
    <citation type="submission" date="2020-04" db="EMBL/GenBank/DDBJ databases">
        <authorList>
            <person name="Chiriac C."/>
            <person name="Salcher M."/>
            <person name="Ghai R."/>
            <person name="Kavagutti S V."/>
        </authorList>
    </citation>
    <scope>NUCLEOTIDE SEQUENCE</scope>
</reference>
<evidence type="ECO:0000313" key="1">
    <source>
        <dbReference type="EMBL" id="CAB4126467.1"/>
    </source>
</evidence>
<sequence length="116" mass="13454">MDPAKILQAVCEEYGIEKADLRLKRGIRQTRAIVEAKQVASYLLWKFCPVNREFIYVLLDYTTPSSVTKNIEHVNKVASVDKQYRAIIIRLETRIESSVIRAKKQLIKDVSQLEIF</sequence>
<dbReference type="GO" id="GO:0043565">
    <property type="term" value="F:sequence-specific DNA binding"/>
    <property type="evidence" value="ECO:0007669"/>
    <property type="project" value="InterPro"/>
</dbReference>
<dbReference type="Gene3D" id="1.10.1750.10">
    <property type="match status" value="1"/>
</dbReference>